<dbReference type="GeneID" id="14914569"/>
<evidence type="ECO:0000256" key="13">
    <source>
        <dbReference type="SAM" id="Phobius"/>
    </source>
</evidence>
<dbReference type="EMBL" id="KB008073">
    <property type="protein sequence ID" value="ELR14095.1"/>
    <property type="molecule type" value="Genomic_DNA"/>
</dbReference>
<dbReference type="InterPro" id="IPR027370">
    <property type="entry name" value="Znf-RING_euk"/>
</dbReference>
<evidence type="ECO:0000256" key="2">
    <source>
        <dbReference type="ARBA" id="ARBA00014068"/>
    </source>
</evidence>
<dbReference type="AlphaFoldDB" id="L8GM30"/>
<dbReference type="GO" id="GO:0008270">
    <property type="term" value="F:zinc ion binding"/>
    <property type="evidence" value="ECO:0007669"/>
    <property type="project" value="UniProtKB-KW"/>
</dbReference>
<sequence length="191" mass="21829">MSSHWECPLCLETLNDAVETSCGHAFCAGCILRVWETDREQRPIRCPIDRRNVSMLIPSYALRAGVDAYRRETGQAVEPEAGPAGQHDAKVDEYNQRYLNADRPVMQRVQEDWVLFNRVMSGDLTLRKILTTITICLGVLYLFVPFDLIPDSAGLVGLFDDLVVWLAIVWFVVALLESYRQNLAEHQQRFQ</sequence>
<dbReference type="InterPro" id="IPR038896">
    <property type="entry name" value="RNF170"/>
</dbReference>
<evidence type="ECO:0000256" key="3">
    <source>
        <dbReference type="ARBA" id="ARBA00022692"/>
    </source>
</evidence>
<keyword evidence="6" id="KW-0256">Endoplasmic reticulum</keyword>
<keyword evidence="9 13" id="KW-0472">Membrane</keyword>
<evidence type="ECO:0000256" key="10">
    <source>
        <dbReference type="ARBA" id="ARBA00030110"/>
    </source>
</evidence>
<dbReference type="VEuPathDB" id="AmoebaDB:ACA1_367280"/>
<reference evidence="15 16" key="1">
    <citation type="journal article" date="2013" name="Genome Biol.">
        <title>Genome of Acanthamoeba castellanii highlights extensive lateral gene transfer and early evolution of tyrosine kinase signaling.</title>
        <authorList>
            <person name="Clarke M."/>
            <person name="Lohan A.J."/>
            <person name="Liu B."/>
            <person name="Lagkouvardos I."/>
            <person name="Roy S."/>
            <person name="Zafar N."/>
            <person name="Bertelli C."/>
            <person name="Schilde C."/>
            <person name="Kianianmomeni A."/>
            <person name="Burglin T.R."/>
            <person name="Frech C."/>
            <person name="Turcotte B."/>
            <person name="Kopec K.O."/>
            <person name="Synnott J.M."/>
            <person name="Choo C."/>
            <person name="Paponov I."/>
            <person name="Finkler A."/>
            <person name="Soon Heng Tan C."/>
            <person name="Hutchins A.P."/>
            <person name="Weinmeier T."/>
            <person name="Rattei T."/>
            <person name="Chu J.S."/>
            <person name="Gimenez G."/>
            <person name="Irimia M."/>
            <person name="Rigden D.J."/>
            <person name="Fitzpatrick D.A."/>
            <person name="Lorenzo-Morales J."/>
            <person name="Bateman A."/>
            <person name="Chiu C.H."/>
            <person name="Tang P."/>
            <person name="Hegemann P."/>
            <person name="Fromm H."/>
            <person name="Raoult D."/>
            <person name="Greub G."/>
            <person name="Miranda-Saavedra D."/>
            <person name="Chen N."/>
            <person name="Nash P."/>
            <person name="Ginger M.L."/>
            <person name="Horn M."/>
            <person name="Schaap P."/>
            <person name="Caler L."/>
            <person name="Loftus B."/>
        </authorList>
    </citation>
    <scope>NUCLEOTIDE SEQUENCE [LARGE SCALE GENOMIC DNA]</scope>
    <source>
        <strain evidence="15 16">Neff</strain>
    </source>
</reference>
<dbReference type="InterPro" id="IPR017907">
    <property type="entry name" value="Znf_RING_CS"/>
</dbReference>
<keyword evidence="8 13" id="KW-1133">Transmembrane helix</keyword>
<comment type="subcellular location">
    <subcellularLocation>
        <location evidence="1">Endoplasmic reticulum membrane</location>
        <topology evidence="1">Multi-pass membrane protein</topology>
    </subcellularLocation>
</comment>
<dbReference type="PANTHER" id="PTHR22894:SF5">
    <property type="entry name" value="RING-TYPE DOMAIN-CONTAINING PROTEIN"/>
    <property type="match status" value="1"/>
</dbReference>
<dbReference type="OrthoDB" id="26478at2759"/>
<dbReference type="SMART" id="SM00184">
    <property type="entry name" value="RING"/>
    <property type="match status" value="1"/>
</dbReference>
<dbReference type="InterPro" id="IPR010652">
    <property type="entry name" value="DUF1232"/>
</dbReference>
<keyword evidence="3 13" id="KW-0812">Transmembrane</keyword>
<feature type="domain" description="RING-type" evidence="14">
    <location>
        <begin position="7"/>
        <end position="50"/>
    </location>
</feature>
<keyword evidence="16" id="KW-1185">Reference proteome</keyword>
<dbReference type="RefSeq" id="XP_004336108.1">
    <property type="nucleotide sequence ID" value="XM_004336060.1"/>
</dbReference>
<evidence type="ECO:0000313" key="15">
    <source>
        <dbReference type="EMBL" id="ELR14095.1"/>
    </source>
</evidence>
<dbReference type="GO" id="GO:0061630">
    <property type="term" value="F:ubiquitin protein ligase activity"/>
    <property type="evidence" value="ECO:0007669"/>
    <property type="project" value="InterPro"/>
</dbReference>
<dbReference type="SUPFAM" id="SSF57850">
    <property type="entry name" value="RING/U-box"/>
    <property type="match status" value="1"/>
</dbReference>
<evidence type="ECO:0000256" key="7">
    <source>
        <dbReference type="ARBA" id="ARBA00022833"/>
    </source>
</evidence>
<keyword evidence="7" id="KW-0862">Zinc</keyword>
<dbReference type="InterPro" id="IPR001841">
    <property type="entry name" value="Znf_RING"/>
</dbReference>
<dbReference type="OMA" id="TRESICY"/>
<keyword evidence="4" id="KW-0479">Metal-binding</keyword>
<dbReference type="InterPro" id="IPR013083">
    <property type="entry name" value="Znf_RING/FYVE/PHD"/>
</dbReference>
<feature type="transmembrane region" description="Helical" evidence="13">
    <location>
        <begin position="129"/>
        <end position="150"/>
    </location>
</feature>
<gene>
    <name evidence="15" type="ORF">ACA1_367280</name>
</gene>
<protein>
    <recommendedName>
        <fullName evidence="2">E3 ubiquitin-protein ligase RNF170</fullName>
    </recommendedName>
    <alternativeName>
        <fullName evidence="11">RING finger protein 170</fullName>
    </alternativeName>
    <alternativeName>
        <fullName evidence="10">RING-type E3 ubiquitin transferase RNF170</fullName>
    </alternativeName>
</protein>
<dbReference type="KEGG" id="acan:ACA1_367280"/>
<evidence type="ECO:0000259" key="14">
    <source>
        <dbReference type="PROSITE" id="PS50089"/>
    </source>
</evidence>
<accession>L8GM30</accession>
<evidence type="ECO:0000256" key="8">
    <source>
        <dbReference type="ARBA" id="ARBA00022989"/>
    </source>
</evidence>
<feature type="transmembrane region" description="Helical" evidence="13">
    <location>
        <begin position="162"/>
        <end position="179"/>
    </location>
</feature>
<dbReference type="Pfam" id="PF13445">
    <property type="entry name" value="zf-RING_UBOX"/>
    <property type="match status" value="1"/>
</dbReference>
<organism evidence="15 16">
    <name type="scientific">Acanthamoeba castellanii (strain ATCC 30010 / Neff)</name>
    <dbReference type="NCBI Taxonomy" id="1257118"/>
    <lineage>
        <taxon>Eukaryota</taxon>
        <taxon>Amoebozoa</taxon>
        <taxon>Discosea</taxon>
        <taxon>Longamoebia</taxon>
        <taxon>Centramoebida</taxon>
        <taxon>Acanthamoebidae</taxon>
        <taxon>Acanthamoeba</taxon>
    </lineage>
</organism>
<evidence type="ECO:0000256" key="5">
    <source>
        <dbReference type="ARBA" id="ARBA00022771"/>
    </source>
</evidence>
<evidence type="ECO:0000256" key="4">
    <source>
        <dbReference type="ARBA" id="ARBA00022723"/>
    </source>
</evidence>
<dbReference type="Gene3D" id="3.30.40.10">
    <property type="entry name" value="Zinc/RING finger domain, C3HC4 (zinc finger)"/>
    <property type="match status" value="1"/>
</dbReference>
<dbReference type="PANTHER" id="PTHR22894">
    <property type="entry name" value="RING-TYPE DOMAIN-CONTAINING PROTEIN"/>
    <property type="match status" value="1"/>
</dbReference>
<evidence type="ECO:0000256" key="9">
    <source>
        <dbReference type="ARBA" id="ARBA00023136"/>
    </source>
</evidence>
<evidence type="ECO:0000256" key="1">
    <source>
        <dbReference type="ARBA" id="ARBA00004477"/>
    </source>
</evidence>
<evidence type="ECO:0000313" key="16">
    <source>
        <dbReference type="Proteomes" id="UP000011083"/>
    </source>
</evidence>
<keyword evidence="5 12" id="KW-0863">Zinc-finger</keyword>
<evidence type="ECO:0000256" key="6">
    <source>
        <dbReference type="ARBA" id="ARBA00022824"/>
    </source>
</evidence>
<dbReference type="PROSITE" id="PS00518">
    <property type="entry name" value="ZF_RING_1"/>
    <property type="match status" value="1"/>
</dbReference>
<evidence type="ECO:0000256" key="12">
    <source>
        <dbReference type="PROSITE-ProRule" id="PRU00175"/>
    </source>
</evidence>
<name>L8GM30_ACACF</name>
<dbReference type="Pfam" id="PF06803">
    <property type="entry name" value="DUF1232"/>
    <property type="match status" value="1"/>
</dbReference>
<evidence type="ECO:0000256" key="11">
    <source>
        <dbReference type="ARBA" id="ARBA00031107"/>
    </source>
</evidence>
<proteinExistence type="predicted"/>
<dbReference type="Proteomes" id="UP000011083">
    <property type="component" value="Unassembled WGS sequence"/>
</dbReference>
<dbReference type="GO" id="GO:0005789">
    <property type="term" value="C:endoplasmic reticulum membrane"/>
    <property type="evidence" value="ECO:0007669"/>
    <property type="project" value="UniProtKB-SubCell"/>
</dbReference>
<dbReference type="PROSITE" id="PS50089">
    <property type="entry name" value="ZF_RING_2"/>
    <property type="match status" value="1"/>
</dbReference>